<sequence>MTAAIWLLKTEPDQFSILDLADRGDTGERWNGIRNYQARNFLRTMQVGDVALIYHSACAVPAIVGSAWVISAPYDDVDAIDPASPYFDVKSSASNLRWSAIDIQFSQRWAQPVTLAQLKAAVELSDMLVLRQARLSISPVLPAQYSAILALAQQNEKQSTFTTPTV</sequence>
<dbReference type="KEGG" id="rfo:REIFOR_00103"/>
<evidence type="ECO:0000313" key="3">
    <source>
        <dbReference type="Proteomes" id="UP000229757"/>
    </source>
</evidence>
<dbReference type="CDD" id="cd21133">
    <property type="entry name" value="EVE"/>
    <property type="match status" value="1"/>
</dbReference>
<dbReference type="InterPro" id="IPR052181">
    <property type="entry name" value="5hmC_binding"/>
</dbReference>
<protein>
    <recommendedName>
        <fullName evidence="1">EVE domain-containing protein</fullName>
    </recommendedName>
</protein>
<gene>
    <name evidence="2" type="ORF">REIFOR_00103</name>
</gene>
<dbReference type="InterPro" id="IPR047197">
    <property type="entry name" value="THYN1-like_EVE"/>
</dbReference>
<proteinExistence type="predicted"/>
<dbReference type="AlphaFoldDB" id="A0A2K8KMX8"/>
<dbReference type="OrthoDB" id="9791347at2"/>
<feature type="domain" description="EVE" evidence="1">
    <location>
        <begin position="5"/>
        <end position="150"/>
    </location>
</feature>
<name>A0A2K8KMX8_9GAMM</name>
<evidence type="ECO:0000313" key="2">
    <source>
        <dbReference type="EMBL" id="ATX75281.1"/>
    </source>
</evidence>
<dbReference type="SUPFAM" id="SSF88697">
    <property type="entry name" value="PUA domain-like"/>
    <property type="match status" value="1"/>
</dbReference>
<accession>A0A2K8KMX8</accession>
<dbReference type="Pfam" id="PF01878">
    <property type="entry name" value="EVE"/>
    <property type="match status" value="1"/>
</dbReference>
<reference evidence="2 3" key="1">
    <citation type="journal article" date="2017" name="Environ. Microbiol.">
        <title>Genomic and physiological analyses of 'Reinekea forsetii' reveal a versatile opportunistic lifestyle during spring algae blooms.</title>
        <authorList>
            <person name="Avci B."/>
            <person name="Hahnke R.L."/>
            <person name="Chafee M."/>
            <person name="Fischer T."/>
            <person name="Gruber-Vodicka H."/>
            <person name="Tegetmeyer H.E."/>
            <person name="Harder J."/>
            <person name="Fuchs B.M."/>
            <person name="Amann R.I."/>
            <person name="Teeling H."/>
        </authorList>
    </citation>
    <scope>NUCLEOTIDE SEQUENCE [LARGE SCALE GENOMIC DNA]</scope>
    <source>
        <strain evidence="2 3">Hel1_31_D35</strain>
    </source>
</reference>
<dbReference type="RefSeq" id="WP_100255699.1">
    <property type="nucleotide sequence ID" value="NZ_CP011797.1"/>
</dbReference>
<dbReference type="PANTHER" id="PTHR14087:SF7">
    <property type="entry name" value="THYMOCYTE NUCLEAR PROTEIN 1"/>
    <property type="match status" value="1"/>
</dbReference>
<dbReference type="InterPro" id="IPR015947">
    <property type="entry name" value="PUA-like_sf"/>
</dbReference>
<dbReference type="EMBL" id="CP011797">
    <property type="protein sequence ID" value="ATX75281.1"/>
    <property type="molecule type" value="Genomic_DNA"/>
</dbReference>
<dbReference type="PANTHER" id="PTHR14087">
    <property type="entry name" value="THYMOCYTE NUCLEAR PROTEIN 1"/>
    <property type="match status" value="1"/>
</dbReference>
<keyword evidence="3" id="KW-1185">Reference proteome</keyword>
<evidence type="ECO:0000259" key="1">
    <source>
        <dbReference type="Pfam" id="PF01878"/>
    </source>
</evidence>
<dbReference type="InterPro" id="IPR002740">
    <property type="entry name" value="EVE_domain"/>
</dbReference>
<dbReference type="Gene3D" id="3.10.590.10">
    <property type="entry name" value="ph1033 like domains"/>
    <property type="match status" value="1"/>
</dbReference>
<organism evidence="2 3">
    <name type="scientific">Reinekea forsetii</name>
    <dbReference type="NCBI Taxonomy" id="1336806"/>
    <lineage>
        <taxon>Bacteria</taxon>
        <taxon>Pseudomonadati</taxon>
        <taxon>Pseudomonadota</taxon>
        <taxon>Gammaproteobacteria</taxon>
        <taxon>Oceanospirillales</taxon>
        <taxon>Saccharospirillaceae</taxon>
        <taxon>Reinekea</taxon>
    </lineage>
</organism>
<dbReference type="Proteomes" id="UP000229757">
    <property type="component" value="Chromosome"/>
</dbReference>